<evidence type="ECO:0000313" key="2">
    <source>
        <dbReference type="EMBL" id="MCY6485492.1"/>
    </source>
</evidence>
<feature type="transmembrane region" description="Helical" evidence="1">
    <location>
        <begin position="34"/>
        <end position="54"/>
    </location>
</feature>
<accession>A0ABT4D2M1</accession>
<organism evidence="2 3">
    <name type="scientific">Clostridium aestuarii</name>
    <dbReference type="NCBI Taxonomy" id="338193"/>
    <lineage>
        <taxon>Bacteria</taxon>
        <taxon>Bacillati</taxon>
        <taxon>Bacillota</taxon>
        <taxon>Clostridia</taxon>
        <taxon>Eubacteriales</taxon>
        <taxon>Clostridiaceae</taxon>
        <taxon>Clostridium</taxon>
    </lineage>
</organism>
<keyword evidence="1" id="KW-0472">Membrane</keyword>
<reference evidence="2" key="1">
    <citation type="submission" date="2022-12" db="EMBL/GenBank/DDBJ databases">
        <authorList>
            <person name="Wang J."/>
        </authorList>
    </citation>
    <scope>NUCLEOTIDE SEQUENCE</scope>
    <source>
        <strain evidence="2">HY-45-18</strain>
    </source>
</reference>
<gene>
    <name evidence="2" type="ORF">OW763_14250</name>
</gene>
<proteinExistence type="predicted"/>
<evidence type="ECO:0000256" key="1">
    <source>
        <dbReference type="SAM" id="Phobius"/>
    </source>
</evidence>
<protein>
    <submittedName>
        <fullName evidence="2">Uncharacterized protein</fullName>
    </submittedName>
</protein>
<dbReference type="Proteomes" id="UP001078443">
    <property type="component" value="Unassembled WGS sequence"/>
</dbReference>
<sequence>MKNRYFIPFITFFILILIISRVRKIKREDKAIAIALRECDGAMLFLGGIGILLLRV</sequence>
<keyword evidence="1" id="KW-1133">Transmembrane helix</keyword>
<dbReference type="EMBL" id="JAPQER010000007">
    <property type="protein sequence ID" value="MCY6485492.1"/>
    <property type="molecule type" value="Genomic_DNA"/>
</dbReference>
<feature type="transmembrane region" description="Helical" evidence="1">
    <location>
        <begin position="6"/>
        <end position="22"/>
    </location>
</feature>
<name>A0ABT4D2M1_9CLOT</name>
<dbReference type="RefSeq" id="WP_268041863.1">
    <property type="nucleotide sequence ID" value="NZ_JAPQER010000007.1"/>
</dbReference>
<keyword evidence="3" id="KW-1185">Reference proteome</keyword>
<comment type="caution">
    <text evidence="2">The sequence shown here is derived from an EMBL/GenBank/DDBJ whole genome shotgun (WGS) entry which is preliminary data.</text>
</comment>
<evidence type="ECO:0000313" key="3">
    <source>
        <dbReference type="Proteomes" id="UP001078443"/>
    </source>
</evidence>
<keyword evidence="1" id="KW-0812">Transmembrane</keyword>